<keyword evidence="1 2" id="KW-0808">Transferase</keyword>
<dbReference type="EMBL" id="JACHMN010000003">
    <property type="protein sequence ID" value="MBB5873986.1"/>
    <property type="molecule type" value="Genomic_DNA"/>
</dbReference>
<evidence type="ECO:0000256" key="1">
    <source>
        <dbReference type="ARBA" id="ARBA00022679"/>
    </source>
</evidence>
<comment type="caution">
    <text evidence="2">The sequence shown here is derived from an EMBL/GenBank/DDBJ whole genome shotgun (WGS) entry which is preliminary data.</text>
</comment>
<sequence length="363" mass="37478">MADGPLAGLIVADFSRVLAGPLAAMTLGDLGADVVKVERPGTGDDTRSWAPPTTPDGRSTYFLAVNRNKRGVAIDLATEAGRAQARELALGADILVENFPPGTMERFGLGYDDLRDAHPGLIYASVTGFGRGAGAELPGYDFLIQAVGGLMSITGDPGGEPMKVGVALVDVLAGQQLTSGILAALHARTRTGRGQRVDVNLLSSLLAGLVNQASAYLNAEVVPGRLGNAHPSIAPYQTLRCADRPLALAVGNDAQFHRLAAVVGLPVGERFATNPSRVRHREALATALEERLGTRPAAEWVGLLTGAGVPCGLVGTVAEGFALAEALGLDPVVRQEGAASVASPIVLSETPVTYRLPPPELPG</sequence>
<evidence type="ECO:0000313" key="2">
    <source>
        <dbReference type="EMBL" id="MBB5873986.1"/>
    </source>
</evidence>
<organism evidence="2 3">
    <name type="scientific">Allocatelliglobosispora scoriae</name>
    <dbReference type="NCBI Taxonomy" id="643052"/>
    <lineage>
        <taxon>Bacteria</taxon>
        <taxon>Bacillati</taxon>
        <taxon>Actinomycetota</taxon>
        <taxon>Actinomycetes</taxon>
        <taxon>Micromonosporales</taxon>
        <taxon>Micromonosporaceae</taxon>
        <taxon>Allocatelliglobosispora</taxon>
    </lineage>
</organism>
<dbReference type="Gene3D" id="3.40.50.10540">
    <property type="entry name" value="Crotonobetainyl-coa:carnitine coa-transferase, domain 1"/>
    <property type="match status" value="1"/>
</dbReference>
<dbReference type="InterPro" id="IPR044855">
    <property type="entry name" value="CoA-Trfase_III_dom3_sf"/>
</dbReference>
<dbReference type="Pfam" id="PF02515">
    <property type="entry name" value="CoA_transf_3"/>
    <property type="match status" value="1"/>
</dbReference>
<proteinExistence type="predicted"/>
<keyword evidence="3" id="KW-1185">Reference proteome</keyword>
<accession>A0A841C272</accession>
<dbReference type="AlphaFoldDB" id="A0A841C272"/>
<dbReference type="InterPro" id="IPR003673">
    <property type="entry name" value="CoA-Trfase_fam_III"/>
</dbReference>
<name>A0A841C272_9ACTN</name>
<dbReference type="GO" id="GO:0008410">
    <property type="term" value="F:CoA-transferase activity"/>
    <property type="evidence" value="ECO:0007669"/>
    <property type="project" value="TreeGrafter"/>
</dbReference>
<dbReference type="Proteomes" id="UP000587527">
    <property type="component" value="Unassembled WGS sequence"/>
</dbReference>
<dbReference type="PANTHER" id="PTHR48207">
    <property type="entry name" value="SUCCINATE--HYDROXYMETHYLGLUTARATE COA-TRANSFERASE"/>
    <property type="match status" value="1"/>
</dbReference>
<protein>
    <submittedName>
        <fullName evidence="2">Crotonobetainyl-CoA:carnitine CoA-transferase CaiB-like acyl-CoA transferase</fullName>
    </submittedName>
</protein>
<dbReference type="RefSeq" id="WP_184845713.1">
    <property type="nucleotide sequence ID" value="NZ_JACHMN010000003.1"/>
</dbReference>
<dbReference type="InterPro" id="IPR023606">
    <property type="entry name" value="CoA-Trfase_III_dom_1_sf"/>
</dbReference>
<evidence type="ECO:0000313" key="3">
    <source>
        <dbReference type="Proteomes" id="UP000587527"/>
    </source>
</evidence>
<dbReference type="PANTHER" id="PTHR48207:SF3">
    <property type="entry name" value="SUCCINATE--HYDROXYMETHYLGLUTARATE COA-TRANSFERASE"/>
    <property type="match status" value="1"/>
</dbReference>
<dbReference type="InterPro" id="IPR050483">
    <property type="entry name" value="CoA-transferase_III_domain"/>
</dbReference>
<reference evidence="2 3" key="1">
    <citation type="submission" date="2020-08" db="EMBL/GenBank/DDBJ databases">
        <title>Sequencing the genomes of 1000 actinobacteria strains.</title>
        <authorList>
            <person name="Klenk H.-P."/>
        </authorList>
    </citation>
    <scope>NUCLEOTIDE SEQUENCE [LARGE SCALE GENOMIC DNA]</scope>
    <source>
        <strain evidence="2 3">DSM 45362</strain>
    </source>
</reference>
<dbReference type="Gene3D" id="3.30.1540.10">
    <property type="entry name" value="formyl-coa transferase, domain 3"/>
    <property type="match status" value="1"/>
</dbReference>
<dbReference type="SUPFAM" id="SSF89796">
    <property type="entry name" value="CoA-transferase family III (CaiB/BaiF)"/>
    <property type="match status" value="1"/>
</dbReference>
<gene>
    <name evidence="2" type="ORF">F4553_007420</name>
</gene>